<keyword evidence="5" id="KW-1185">Reference proteome</keyword>
<dbReference type="RefSeq" id="WP_260117106.1">
    <property type="nucleotide sequence ID" value="NZ_CP093361.1"/>
</dbReference>
<dbReference type="Pfam" id="PF00440">
    <property type="entry name" value="TetR_N"/>
    <property type="match status" value="1"/>
</dbReference>
<feature type="DNA-binding region" description="H-T-H motif" evidence="2">
    <location>
        <begin position="29"/>
        <end position="48"/>
    </location>
</feature>
<dbReference type="InterPro" id="IPR001647">
    <property type="entry name" value="HTH_TetR"/>
</dbReference>
<dbReference type="InterPro" id="IPR009057">
    <property type="entry name" value="Homeodomain-like_sf"/>
</dbReference>
<dbReference type="EMBL" id="CP093361">
    <property type="protein sequence ID" value="UQS87301.1"/>
    <property type="molecule type" value="Genomic_DNA"/>
</dbReference>
<evidence type="ECO:0000256" key="2">
    <source>
        <dbReference type="PROSITE-ProRule" id="PRU00335"/>
    </source>
</evidence>
<dbReference type="PANTHER" id="PTHR43479:SF7">
    <property type="entry name" value="TETR-FAMILY TRANSCRIPTIONAL REGULATOR"/>
    <property type="match status" value="1"/>
</dbReference>
<dbReference type="AlphaFoldDB" id="A0A976X688"/>
<reference evidence="4" key="1">
    <citation type="journal article" date="2022" name="Int. J. Syst. Evol. Microbiol.">
        <title>Apilactobacillus apisilvae sp. nov., Nicolia spurrieriana gen. nov. sp. nov., Bombilactobacillus folatiphilus sp. nov. and Bombilactobacillus thymidiniphilus sp. nov., four new lactic acid bacterial isolates from stingless bees Tetragonula carbonaria and Austroplebeia australis.</title>
        <authorList>
            <person name="Oliphant S.A."/>
            <person name="Watson-Haigh N.S."/>
            <person name="Sumby K.M."/>
            <person name="Gardner J."/>
            <person name="Groom S."/>
            <person name="Jiranek V."/>
        </authorList>
    </citation>
    <scope>NUCLEOTIDE SEQUENCE</scope>
    <source>
        <strain evidence="4">SGEP1_A5</strain>
    </source>
</reference>
<keyword evidence="1 2" id="KW-0238">DNA-binding</keyword>
<sequence>MDLRVKRTIREIENSFIALVIDRGFQKVSVIQIAKQAEINPKTFYDHFQDKYDLAKHVENNFLNQYTEIIKSHFANNGEQSGTMNLVATVNFMLNNQSLRQSLVALQMIHTTNVDINVEMKTLITEQLSNHHVSNDPLVIEIIAGIVLITIKYYVQNPARFSVTHQLAVINELNHILDSFSQK</sequence>
<evidence type="ECO:0000259" key="3">
    <source>
        <dbReference type="PROSITE" id="PS50977"/>
    </source>
</evidence>
<dbReference type="Proteomes" id="UP000831181">
    <property type="component" value="Chromosome"/>
</dbReference>
<name>A0A976X688_9LACO</name>
<evidence type="ECO:0000256" key="1">
    <source>
        <dbReference type="ARBA" id="ARBA00023125"/>
    </source>
</evidence>
<dbReference type="Gene3D" id="1.10.357.10">
    <property type="entry name" value="Tetracycline Repressor, domain 2"/>
    <property type="match status" value="1"/>
</dbReference>
<dbReference type="InterPro" id="IPR050624">
    <property type="entry name" value="HTH-type_Tx_Regulator"/>
</dbReference>
<evidence type="ECO:0000313" key="5">
    <source>
        <dbReference type="Proteomes" id="UP000831181"/>
    </source>
</evidence>
<protein>
    <submittedName>
        <fullName evidence="4">TetR/AcrR family transcriptional regulator</fullName>
    </submittedName>
</protein>
<feature type="domain" description="HTH tetR-type" evidence="3">
    <location>
        <begin position="6"/>
        <end position="66"/>
    </location>
</feature>
<accession>A0A976X688</accession>
<dbReference type="PANTHER" id="PTHR43479">
    <property type="entry name" value="ACREF/ENVCD OPERON REPRESSOR-RELATED"/>
    <property type="match status" value="1"/>
</dbReference>
<dbReference type="GO" id="GO:0003677">
    <property type="term" value="F:DNA binding"/>
    <property type="evidence" value="ECO:0007669"/>
    <property type="project" value="UniProtKB-UniRule"/>
</dbReference>
<evidence type="ECO:0000313" key="4">
    <source>
        <dbReference type="EMBL" id="UQS87301.1"/>
    </source>
</evidence>
<organism evidence="4 5">
    <name type="scientific">Nicoliella spurrieriana</name>
    <dbReference type="NCBI Taxonomy" id="2925830"/>
    <lineage>
        <taxon>Bacteria</taxon>
        <taxon>Bacillati</taxon>
        <taxon>Bacillota</taxon>
        <taxon>Bacilli</taxon>
        <taxon>Lactobacillales</taxon>
        <taxon>Lactobacillaceae</taxon>
        <taxon>Nicoliella</taxon>
    </lineage>
</organism>
<gene>
    <name evidence="4" type="ORF">MOO44_03855</name>
</gene>
<dbReference type="SUPFAM" id="SSF46689">
    <property type="entry name" value="Homeodomain-like"/>
    <property type="match status" value="1"/>
</dbReference>
<proteinExistence type="predicted"/>
<dbReference type="PROSITE" id="PS50977">
    <property type="entry name" value="HTH_TETR_2"/>
    <property type="match status" value="1"/>
</dbReference>
<dbReference type="KEGG" id="lbe:MOO44_03855"/>